<proteinExistence type="predicted"/>
<evidence type="ECO:0000313" key="3">
    <source>
        <dbReference type="Proteomes" id="UP001140949"/>
    </source>
</evidence>
<comment type="caution">
    <text evidence="2">The sequence shown here is derived from an EMBL/GenBank/DDBJ whole genome shotgun (WGS) entry which is preliminary data.</text>
</comment>
<keyword evidence="1" id="KW-1133">Transmembrane helix</keyword>
<protein>
    <submittedName>
        <fullName evidence="2">Uncharacterized protein</fullName>
    </submittedName>
</protein>
<evidence type="ECO:0000313" key="2">
    <source>
        <dbReference type="EMBL" id="KAJ6842548.1"/>
    </source>
</evidence>
<reference evidence="2" key="2">
    <citation type="submission" date="2023-04" db="EMBL/GenBank/DDBJ databases">
        <authorList>
            <person name="Bruccoleri R.E."/>
            <person name="Oakeley E.J."/>
            <person name="Faust A.-M."/>
            <person name="Dessus-Babus S."/>
            <person name="Altorfer M."/>
            <person name="Burckhardt D."/>
            <person name="Oertli M."/>
            <person name="Naumann U."/>
            <person name="Petersen F."/>
            <person name="Wong J."/>
        </authorList>
    </citation>
    <scope>NUCLEOTIDE SEQUENCE</scope>
    <source>
        <strain evidence="2">GSM-AAB239-AS_SAM_17_03QT</strain>
        <tissue evidence="2">Leaf</tissue>
    </source>
</reference>
<organism evidence="2 3">
    <name type="scientific">Iris pallida</name>
    <name type="common">Sweet iris</name>
    <dbReference type="NCBI Taxonomy" id="29817"/>
    <lineage>
        <taxon>Eukaryota</taxon>
        <taxon>Viridiplantae</taxon>
        <taxon>Streptophyta</taxon>
        <taxon>Embryophyta</taxon>
        <taxon>Tracheophyta</taxon>
        <taxon>Spermatophyta</taxon>
        <taxon>Magnoliopsida</taxon>
        <taxon>Liliopsida</taxon>
        <taxon>Asparagales</taxon>
        <taxon>Iridaceae</taxon>
        <taxon>Iridoideae</taxon>
        <taxon>Irideae</taxon>
        <taxon>Iris</taxon>
    </lineage>
</organism>
<gene>
    <name evidence="2" type="ORF">M6B38_301695</name>
</gene>
<feature type="transmembrane region" description="Helical" evidence="1">
    <location>
        <begin position="20"/>
        <end position="41"/>
    </location>
</feature>
<keyword evidence="3" id="KW-1185">Reference proteome</keyword>
<reference evidence="2" key="1">
    <citation type="journal article" date="2023" name="GigaByte">
        <title>Genome assembly of the bearded iris, Iris pallida Lam.</title>
        <authorList>
            <person name="Bruccoleri R.E."/>
            <person name="Oakeley E.J."/>
            <person name="Faust A.M.E."/>
            <person name="Altorfer M."/>
            <person name="Dessus-Babus S."/>
            <person name="Burckhardt D."/>
            <person name="Oertli M."/>
            <person name="Naumann U."/>
            <person name="Petersen F."/>
            <person name="Wong J."/>
        </authorList>
    </citation>
    <scope>NUCLEOTIDE SEQUENCE</scope>
    <source>
        <strain evidence="2">GSM-AAB239-AS_SAM_17_03QT</strain>
    </source>
</reference>
<sequence>MVYILVLQVHGLYSCTLFPVLIILYIYIPVLSCALHALLCFSYHDVHVHYLELYFAPLLIGYVAGEMEALCDTFNGREPAAVVEPSGVAID</sequence>
<dbReference type="AlphaFoldDB" id="A0AAX6HNY8"/>
<accession>A0AAX6HNY8</accession>
<dbReference type="Proteomes" id="UP001140949">
    <property type="component" value="Unassembled WGS sequence"/>
</dbReference>
<dbReference type="EMBL" id="JANAVB010007596">
    <property type="protein sequence ID" value="KAJ6842548.1"/>
    <property type="molecule type" value="Genomic_DNA"/>
</dbReference>
<name>A0AAX6HNY8_IRIPA</name>
<keyword evidence="1" id="KW-0472">Membrane</keyword>
<keyword evidence="1" id="KW-0812">Transmembrane</keyword>
<evidence type="ECO:0000256" key="1">
    <source>
        <dbReference type="SAM" id="Phobius"/>
    </source>
</evidence>